<feature type="transmembrane region" description="Helical" evidence="6">
    <location>
        <begin position="252"/>
        <end position="276"/>
    </location>
</feature>
<feature type="region of interest" description="Disordered" evidence="5">
    <location>
        <begin position="1"/>
        <end position="20"/>
    </location>
</feature>
<gene>
    <name evidence="7" type="ORF">CR162_07440</name>
</gene>
<feature type="transmembrane region" description="Helical" evidence="6">
    <location>
        <begin position="43"/>
        <end position="61"/>
    </location>
</feature>
<dbReference type="InterPro" id="IPR038770">
    <property type="entry name" value="Na+/solute_symporter_sf"/>
</dbReference>
<evidence type="ECO:0000313" key="8">
    <source>
        <dbReference type="Proteomes" id="UP000223527"/>
    </source>
</evidence>
<evidence type="ECO:0000256" key="5">
    <source>
        <dbReference type="SAM" id="MobiDB-lite"/>
    </source>
</evidence>
<feature type="transmembrane region" description="Helical" evidence="6">
    <location>
        <begin position="220"/>
        <end position="240"/>
    </location>
</feature>
<feature type="transmembrane region" description="Helical" evidence="6">
    <location>
        <begin position="155"/>
        <end position="179"/>
    </location>
</feature>
<feature type="transmembrane region" description="Helical" evidence="6">
    <location>
        <begin position="185"/>
        <end position="208"/>
    </location>
</feature>
<evidence type="ECO:0000256" key="4">
    <source>
        <dbReference type="ARBA" id="ARBA00023136"/>
    </source>
</evidence>
<name>A0A2C6ZAZ5_9PROT</name>
<dbReference type="OrthoDB" id="7262824at2"/>
<keyword evidence="8" id="KW-1185">Reference proteome</keyword>
<evidence type="ECO:0000313" key="7">
    <source>
        <dbReference type="EMBL" id="PHK95671.1"/>
    </source>
</evidence>
<feature type="transmembrane region" description="Helical" evidence="6">
    <location>
        <begin position="95"/>
        <end position="116"/>
    </location>
</feature>
<dbReference type="EMBL" id="PDNU01000008">
    <property type="protein sequence ID" value="PHK95671.1"/>
    <property type="molecule type" value="Genomic_DNA"/>
</dbReference>
<keyword evidence="3 6" id="KW-1133">Transmembrane helix</keyword>
<organism evidence="7 8">
    <name type="scientific">Teichococcus rhizosphaerae</name>
    <dbReference type="NCBI Taxonomy" id="1335062"/>
    <lineage>
        <taxon>Bacteria</taxon>
        <taxon>Pseudomonadati</taxon>
        <taxon>Pseudomonadota</taxon>
        <taxon>Alphaproteobacteria</taxon>
        <taxon>Acetobacterales</taxon>
        <taxon>Roseomonadaceae</taxon>
        <taxon>Roseomonas</taxon>
    </lineage>
</organism>
<comment type="subcellular location">
    <subcellularLocation>
        <location evidence="1">Membrane</location>
        <topology evidence="1">Multi-pass membrane protein</topology>
    </subcellularLocation>
</comment>
<evidence type="ECO:0008006" key="9">
    <source>
        <dbReference type="Google" id="ProtNLM"/>
    </source>
</evidence>
<evidence type="ECO:0000256" key="6">
    <source>
        <dbReference type="SAM" id="Phobius"/>
    </source>
</evidence>
<feature type="transmembrane region" description="Helical" evidence="6">
    <location>
        <begin position="67"/>
        <end position="83"/>
    </location>
</feature>
<dbReference type="Proteomes" id="UP000223527">
    <property type="component" value="Unassembled WGS sequence"/>
</dbReference>
<dbReference type="AlphaFoldDB" id="A0A2C6ZAZ5"/>
<dbReference type="InterPro" id="IPR002657">
    <property type="entry name" value="BilAc:Na_symport/Acr3"/>
</dbReference>
<sequence length="340" mass="35153">MAGTRAGYRTGHERGQPPAGRREGVAAILSLPIRALEWSARQGGMLLAASIFAGLFIPPLAGALREAVTPIVALLMTLVLLRVDPVQVLAYLRRPLLVVAMLAWLLLGCPLLAYAATRAVGLDGPMGAGLVIVATGCAATSSPAFARLVGLDGEIALVVSLLSTLLVPFTAPPLALGLLGIDLSITVGGLMARLALVVGLPLAVSLAIRQMAGPARLARWGGAVDGAVVLLVVLYGFGVMDGVLARLLAEPGLVLGGILLAFAGCLGLNVATALAFRPAGHRLSLSAGLLSGNRNMALYLAVMPASTEPRILLFFVLCQFPLFLSPFLLKPVYARLARRG</sequence>
<protein>
    <recommendedName>
        <fullName evidence="9">Bile acid:sodium symporter</fullName>
    </recommendedName>
</protein>
<reference evidence="7 8" key="1">
    <citation type="submission" date="2017-10" db="EMBL/GenBank/DDBJ databases">
        <authorList>
            <person name="Banno H."/>
            <person name="Chua N.-H."/>
        </authorList>
    </citation>
    <scope>NUCLEOTIDE SEQUENCE [LARGE SCALE GENOMIC DNA]</scope>
    <source>
        <strain evidence="7 8">YW11</strain>
    </source>
</reference>
<keyword evidence="2 6" id="KW-0812">Transmembrane</keyword>
<comment type="caution">
    <text evidence="7">The sequence shown here is derived from an EMBL/GenBank/DDBJ whole genome shotgun (WGS) entry which is preliminary data.</text>
</comment>
<feature type="transmembrane region" description="Helical" evidence="6">
    <location>
        <begin position="128"/>
        <end position="148"/>
    </location>
</feature>
<dbReference type="Pfam" id="PF01758">
    <property type="entry name" value="SBF"/>
    <property type="match status" value="1"/>
</dbReference>
<feature type="compositionally biased region" description="Basic and acidic residues" evidence="5">
    <location>
        <begin position="10"/>
        <end position="20"/>
    </location>
</feature>
<keyword evidence="4 6" id="KW-0472">Membrane</keyword>
<evidence type="ECO:0000256" key="2">
    <source>
        <dbReference type="ARBA" id="ARBA00022692"/>
    </source>
</evidence>
<dbReference type="Gene3D" id="1.20.1530.20">
    <property type="match status" value="1"/>
</dbReference>
<feature type="transmembrane region" description="Helical" evidence="6">
    <location>
        <begin position="311"/>
        <end position="329"/>
    </location>
</feature>
<feature type="transmembrane region" description="Helical" evidence="6">
    <location>
        <begin position="283"/>
        <end position="305"/>
    </location>
</feature>
<accession>A0A2C6ZAZ5</accession>
<evidence type="ECO:0000256" key="3">
    <source>
        <dbReference type="ARBA" id="ARBA00022989"/>
    </source>
</evidence>
<proteinExistence type="predicted"/>
<evidence type="ECO:0000256" key="1">
    <source>
        <dbReference type="ARBA" id="ARBA00004141"/>
    </source>
</evidence>
<dbReference type="GO" id="GO:0016020">
    <property type="term" value="C:membrane"/>
    <property type="evidence" value="ECO:0007669"/>
    <property type="project" value="UniProtKB-SubCell"/>
</dbReference>